<feature type="domain" description="TRADD-like N-terminal" evidence="3">
    <location>
        <begin position="154"/>
        <end position="219"/>
    </location>
</feature>
<evidence type="ECO:0000256" key="1">
    <source>
        <dbReference type="SAM" id="Coils"/>
    </source>
</evidence>
<reference evidence="5" key="1">
    <citation type="submission" date="2023-01" db="EMBL/GenBank/DDBJ databases">
        <title>Genome assembly of the deep-sea coral Lophelia pertusa.</title>
        <authorList>
            <person name="Herrera S."/>
            <person name="Cordes E."/>
        </authorList>
    </citation>
    <scope>NUCLEOTIDE SEQUENCE</scope>
    <source>
        <strain evidence="5">USNM1676648</strain>
        <tissue evidence="5">Polyp</tissue>
    </source>
</reference>
<protein>
    <submittedName>
        <fullName evidence="5">Uncharacterized protein</fullName>
    </submittedName>
</protein>
<feature type="region of interest" description="Disordered" evidence="2">
    <location>
        <begin position="340"/>
        <end position="361"/>
    </location>
</feature>
<gene>
    <name evidence="5" type="ORF">OS493_024443</name>
</gene>
<feature type="domain" description="FP protein C-terminal" evidence="4">
    <location>
        <begin position="33"/>
        <end position="77"/>
    </location>
</feature>
<keyword evidence="6" id="KW-1185">Reference proteome</keyword>
<sequence length="823" mass="94028">MAKRSVANNLRPEDLGFEANIRLDSVRIYDHLTPRLQELLFKARKYQRDNGFTFCWAKNGSVFLRRTDSSRIIKLSCLVLLWYNLYLNELPHILDSQDTDPVALPNGVPLNCLFYADDLVLISTSAAVLNIKTVLTVVASGVTIVSLSEVLSRWSTFDQLVTAFNSCVLPAGTGLVQLTEGCVCLTVRAETLSALTTLWNLYQDGTLETRLYNFFVTDEIRERTGGEEVEVNVTIEEQEYEKACLELINDAQEAASLGDGGRIRRNSDSAVYCSPKEELPLSKLERIETELKDCKERIAVMEKEIEIFSLDLEASSPEEKATFFKQTLEGRKAREAREMDAEEMDESADMPEVSQPPKPKLMDPGKYAFVEKYLEDIQERHSVTTEASDSGLGTHAAASELGMEEISEPNKLRLKDLSEDVIQVLNNLLNADEVTMERFKRFFGRKSRDLAFWDSIDLRIITELFPDTTVGVWKECFETLQLYDLDELLEKVRPRSLRPALSPKQIEQLPKQIEQLRGSSNRPTKYHRNVAVLVVKHLVGKCDVESVNVEKIEAFFKNLNPRNEVTIIASSPGLQVLQGMENKLKFLEEKNKRMGHQLEIELPQQRESAEKAEMQVDKKRSGLLRQLVPSSRYSRLRKIKQAEVTTRRELEESENKVAALKEQMETFRKPEIKKLQKEEVKKAKTAISTAMDKWFHDQDKFTCIAVFIISDDKSSLEAMLEESGVMEKLALFPDHAKLVVTSSEWETIGTVPETLHVMYDLNSSIDEFYSLMIEIFNKRQETLDLVSMMQELRRTQLDRGIHLTMDNLSTLLRFQKTEEKGSV</sequence>
<name>A0A9W9YA52_9CNID</name>
<dbReference type="Proteomes" id="UP001163046">
    <property type="component" value="Unassembled WGS sequence"/>
</dbReference>
<evidence type="ECO:0000259" key="4">
    <source>
        <dbReference type="Pfam" id="PF25298"/>
    </source>
</evidence>
<organism evidence="5 6">
    <name type="scientific">Desmophyllum pertusum</name>
    <dbReference type="NCBI Taxonomy" id="174260"/>
    <lineage>
        <taxon>Eukaryota</taxon>
        <taxon>Metazoa</taxon>
        <taxon>Cnidaria</taxon>
        <taxon>Anthozoa</taxon>
        <taxon>Hexacorallia</taxon>
        <taxon>Scleractinia</taxon>
        <taxon>Caryophylliina</taxon>
        <taxon>Caryophylliidae</taxon>
        <taxon>Desmophyllum</taxon>
    </lineage>
</organism>
<evidence type="ECO:0000313" key="5">
    <source>
        <dbReference type="EMBL" id="KAJ7328528.1"/>
    </source>
</evidence>
<feature type="coiled-coil region" evidence="1">
    <location>
        <begin position="636"/>
        <end position="663"/>
    </location>
</feature>
<keyword evidence="1" id="KW-0175">Coiled coil</keyword>
<comment type="caution">
    <text evidence="5">The sequence shown here is derived from an EMBL/GenBank/DDBJ whole genome shotgun (WGS) entry which is preliminary data.</text>
</comment>
<dbReference type="EMBL" id="MU827796">
    <property type="protein sequence ID" value="KAJ7328528.1"/>
    <property type="molecule type" value="Genomic_DNA"/>
</dbReference>
<dbReference type="Pfam" id="PF25298">
    <property type="entry name" value="Baculo_FP_2nd"/>
    <property type="match status" value="1"/>
</dbReference>
<evidence type="ECO:0000256" key="2">
    <source>
        <dbReference type="SAM" id="MobiDB-lite"/>
    </source>
</evidence>
<dbReference type="OrthoDB" id="6422954at2759"/>
<evidence type="ECO:0000259" key="3">
    <source>
        <dbReference type="Pfam" id="PF20694"/>
    </source>
</evidence>
<evidence type="ECO:0000313" key="6">
    <source>
        <dbReference type="Proteomes" id="UP001163046"/>
    </source>
</evidence>
<dbReference type="InterPro" id="IPR049341">
    <property type="entry name" value="TRADD-like_N"/>
</dbReference>
<dbReference type="AlphaFoldDB" id="A0A9W9YA52"/>
<dbReference type="InterPro" id="IPR057251">
    <property type="entry name" value="FP_C"/>
</dbReference>
<dbReference type="Pfam" id="PF20694">
    <property type="entry name" value="TRADD-like_N"/>
    <property type="match status" value="1"/>
</dbReference>
<feature type="compositionally biased region" description="Acidic residues" evidence="2">
    <location>
        <begin position="340"/>
        <end position="349"/>
    </location>
</feature>
<proteinExistence type="predicted"/>
<accession>A0A9W9YA52</accession>